<proteinExistence type="inferred from homology"/>
<keyword evidence="4 7" id="KW-1133">Transmembrane helix</keyword>
<evidence type="ECO:0000256" key="3">
    <source>
        <dbReference type="ARBA" id="ARBA00022692"/>
    </source>
</evidence>
<evidence type="ECO:0000256" key="6">
    <source>
        <dbReference type="SAM" id="MobiDB-lite"/>
    </source>
</evidence>
<comment type="subcellular location">
    <subcellularLocation>
        <location evidence="1">Membrane</location>
        <topology evidence="1">Multi-pass membrane protein</topology>
    </subcellularLocation>
</comment>
<organism evidence="8">
    <name type="scientific">Nitratidesulfovibrio vulgaris (strain DSM 19637 / Miyazaki F)</name>
    <name type="common">Desulfovibrio vulgaris</name>
    <dbReference type="NCBI Taxonomy" id="883"/>
    <lineage>
        <taxon>Bacteria</taxon>
        <taxon>Pseudomonadati</taxon>
        <taxon>Thermodesulfobacteriota</taxon>
        <taxon>Desulfovibrionia</taxon>
        <taxon>Desulfovibrionales</taxon>
        <taxon>Desulfovibrionaceae</taxon>
        <taxon>Nitratidesulfovibrio</taxon>
    </lineage>
</organism>
<gene>
    <name evidence="8" type="ordered locus">DvMF_1707</name>
</gene>
<feature type="compositionally biased region" description="Basic residues" evidence="6">
    <location>
        <begin position="7"/>
        <end position="20"/>
    </location>
</feature>
<name>B8DM09_NITV9</name>
<evidence type="ECO:0000256" key="4">
    <source>
        <dbReference type="ARBA" id="ARBA00022989"/>
    </source>
</evidence>
<accession>B8DM09</accession>
<dbReference type="KEGG" id="dvm:DvMF_1707"/>
<dbReference type="AlphaFoldDB" id="B8DM09"/>
<evidence type="ECO:0000256" key="5">
    <source>
        <dbReference type="ARBA" id="ARBA00023136"/>
    </source>
</evidence>
<dbReference type="InterPro" id="IPR002549">
    <property type="entry name" value="AI-2E-like"/>
</dbReference>
<dbReference type="eggNOG" id="COG0628">
    <property type="taxonomic scope" value="Bacteria"/>
</dbReference>
<feature type="transmembrane region" description="Helical" evidence="7">
    <location>
        <begin position="136"/>
        <end position="154"/>
    </location>
</feature>
<feature type="transmembrane region" description="Helical" evidence="7">
    <location>
        <begin position="304"/>
        <end position="322"/>
    </location>
</feature>
<evidence type="ECO:0008006" key="9">
    <source>
        <dbReference type="Google" id="ProtNLM"/>
    </source>
</evidence>
<keyword evidence="3 7" id="KW-0812">Transmembrane</keyword>
<evidence type="ECO:0000256" key="1">
    <source>
        <dbReference type="ARBA" id="ARBA00004141"/>
    </source>
</evidence>
<dbReference type="GO" id="GO:0016020">
    <property type="term" value="C:membrane"/>
    <property type="evidence" value="ECO:0007669"/>
    <property type="project" value="UniProtKB-SubCell"/>
</dbReference>
<evidence type="ECO:0000256" key="2">
    <source>
        <dbReference type="ARBA" id="ARBA00009773"/>
    </source>
</evidence>
<feature type="transmembrane region" description="Helical" evidence="7">
    <location>
        <begin position="385"/>
        <end position="414"/>
    </location>
</feature>
<comment type="similarity">
    <text evidence="2">Belongs to the autoinducer-2 exporter (AI-2E) (TC 2.A.86) family.</text>
</comment>
<sequence>MSTPARSPRRNARPVLRRAATRLSPSCGGCPGAADALREADGSGSSVSIAPFAPPACAGCPSARAESAHAAPAGQPEGAATAASSAAGVPSAPSAPPAPSAPSTQAAPGHAAPTRVWLALLAVVAVGIGWLLARPFIHTLAVAIVVAALAAPLQERIARRVRQPDLAAASTILTLLLGVAAPLAVFVAALIPQARALARAAMAFYAASGNGGSDAAAGAAAGAATGAVPGAAVAAGSLPAPVELGLARLHELSVWVTRTLADFGIDAPDLADFDPASLRGTLLGAARQAGETVLHGITAGVGNAVYLFGHFLLMLFILYFLLRDGRQMMAFVKRVSPLAHAQEDRLLTALRGVARSVFMGGVLVAVFQGVIGAVGFALVGLPALFWGFAMSFAAMIPVVGTALIWAPATAYLYLSGETWRAVFLLGWCAVLVSSSDGLLRAWFMKEGAGIPMLYLFLAILGGLNMFGILGLLYGPLLLTFAMVALTMYAEVAAEIAPKDGGPVR</sequence>
<feature type="transmembrane region" description="Helical" evidence="7">
    <location>
        <begin position="357"/>
        <end position="379"/>
    </location>
</feature>
<evidence type="ECO:0000256" key="7">
    <source>
        <dbReference type="SAM" id="Phobius"/>
    </source>
</evidence>
<feature type="compositionally biased region" description="Low complexity" evidence="6">
    <location>
        <begin position="58"/>
        <end position="92"/>
    </location>
</feature>
<evidence type="ECO:0000313" key="8">
    <source>
        <dbReference type="EMBL" id="ACL08653.1"/>
    </source>
</evidence>
<feature type="transmembrane region" description="Helical" evidence="7">
    <location>
        <begin position="112"/>
        <end position="130"/>
    </location>
</feature>
<dbReference type="EMBL" id="CP001197">
    <property type="protein sequence ID" value="ACL08653.1"/>
    <property type="molecule type" value="Genomic_DNA"/>
</dbReference>
<dbReference type="PANTHER" id="PTHR21716">
    <property type="entry name" value="TRANSMEMBRANE PROTEIN"/>
    <property type="match status" value="1"/>
</dbReference>
<feature type="transmembrane region" description="Helical" evidence="7">
    <location>
        <begin position="455"/>
        <end position="478"/>
    </location>
</feature>
<feature type="region of interest" description="Disordered" evidence="6">
    <location>
        <begin position="1"/>
        <end position="46"/>
    </location>
</feature>
<dbReference type="PANTHER" id="PTHR21716:SF4">
    <property type="entry name" value="TRANSMEMBRANE PROTEIN 245"/>
    <property type="match status" value="1"/>
</dbReference>
<dbReference type="HOGENOM" id="CLU_041771_2_1_7"/>
<feature type="region of interest" description="Disordered" evidence="6">
    <location>
        <begin position="58"/>
        <end position="108"/>
    </location>
</feature>
<reference evidence="8" key="1">
    <citation type="submission" date="2008-10" db="EMBL/GenBank/DDBJ databases">
        <title>Complete sequence of Desulfovibrio vulgaris str. 'Miyazaki F'.</title>
        <authorList>
            <person name="Lucas S."/>
            <person name="Copeland A."/>
            <person name="Lapidus A."/>
            <person name="Glavina del Rio T."/>
            <person name="Dalin E."/>
            <person name="Tice H."/>
            <person name="Bruce D."/>
            <person name="Goodwin L."/>
            <person name="Pitluck S."/>
            <person name="Sims D."/>
            <person name="Brettin T."/>
            <person name="Detter J.C."/>
            <person name="Han C."/>
            <person name="Larimer F."/>
            <person name="Land M."/>
            <person name="Hauser L."/>
            <person name="Kyrpides N."/>
            <person name="Mikhailova N."/>
            <person name="Hazen T.C."/>
            <person name="Richardson P."/>
        </authorList>
    </citation>
    <scope>NUCLEOTIDE SEQUENCE</scope>
    <source>
        <strain evidence="8">Miyazaki F</strain>
    </source>
</reference>
<dbReference type="STRING" id="883.DvMF_1707"/>
<keyword evidence="5 7" id="KW-0472">Membrane</keyword>
<dbReference type="Pfam" id="PF01594">
    <property type="entry name" value="AI-2E_transport"/>
    <property type="match status" value="1"/>
</dbReference>
<feature type="transmembrane region" description="Helical" evidence="7">
    <location>
        <begin position="166"/>
        <end position="191"/>
    </location>
</feature>
<protein>
    <recommendedName>
        <fullName evidence="9">AI-2E family transporter</fullName>
    </recommendedName>
</protein>
<feature type="transmembrane region" description="Helical" evidence="7">
    <location>
        <begin position="421"/>
        <end position="443"/>
    </location>
</feature>